<protein>
    <submittedName>
        <fullName evidence="1">Uncharacterized protein</fullName>
    </submittedName>
</protein>
<dbReference type="Proteomes" id="UP000195447">
    <property type="component" value="Unassembled WGS sequence"/>
</dbReference>
<evidence type="ECO:0000313" key="1">
    <source>
        <dbReference type="EMBL" id="OUP61674.1"/>
    </source>
</evidence>
<organism evidence="1 2">
    <name type="scientific">Faecalitalea cylindroides</name>
    <dbReference type="NCBI Taxonomy" id="39483"/>
    <lineage>
        <taxon>Bacteria</taxon>
        <taxon>Bacillati</taxon>
        <taxon>Bacillota</taxon>
        <taxon>Erysipelotrichia</taxon>
        <taxon>Erysipelotrichales</taxon>
        <taxon>Erysipelotrichaceae</taxon>
        <taxon>Faecalitalea</taxon>
    </lineage>
</organism>
<reference evidence="2" key="1">
    <citation type="submission" date="2017-04" db="EMBL/GenBank/DDBJ databases">
        <title>Function of individual gut microbiota members based on whole genome sequencing of pure cultures obtained from chicken caecum.</title>
        <authorList>
            <person name="Medvecky M."/>
            <person name="Cejkova D."/>
            <person name="Polansky O."/>
            <person name="Karasova D."/>
            <person name="Kubasova T."/>
            <person name="Cizek A."/>
            <person name="Rychlik I."/>
        </authorList>
    </citation>
    <scope>NUCLEOTIDE SEQUENCE [LARGE SCALE GENOMIC DNA]</scope>
    <source>
        <strain evidence="2">An178</strain>
    </source>
</reference>
<accession>A0A1Y4LYL1</accession>
<gene>
    <name evidence="1" type="ORF">B5F14_01590</name>
</gene>
<dbReference type="EMBL" id="NFKM01000002">
    <property type="protein sequence ID" value="OUP61674.1"/>
    <property type="molecule type" value="Genomic_DNA"/>
</dbReference>
<dbReference type="AlphaFoldDB" id="A0A1Y4LYL1"/>
<name>A0A1Y4LYL1_9FIRM</name>
<evidence type="ECO:0000313" key="2">
    <source>
        <dbReference type="Proteomes" id="UP000195447"/>
    </source>
</evidence>
<proteinExistence type="predicted"/>
<sequence>MAVVDKDICKACEDLQAYAPEFVIKGVTDTMCANLEANQGLMNKGRKNCTDIHNAIDCLIGGMAEKAQSYDPCKPNQPIEDLAKNVMHVMDMLACSDCGQWEQIQLIWEEIQKIWDAIHDLENALGDANINISKIQNALIKLLTNMRNAGYWESSGDILDGNVKSGVGVAYGTMNHFGGTADGNSYIRTNTGQTENDTVGGI</sequence>
<dbReference type="RefSeq" id="WP_087158116.1">
    <property type="nucleotide sequence ID" value="NZ_NFKM01000002.1"/>
</dbReference>
<keyword evidence="2" id="KW-1185">Reference proteome</keyword>
<comment type="caution">
    <text evidence="1">The sequence shown here is derived from an EMBL/GenBank/DDBJ whole genome shotgun (WGS) entry which is preliminary data.</text>
</comment>